<accession>A0AAD5SDK8</accession>
<dbReference type="PANTHER" id="PTHR21847">
    <property type="entry name" value="EF-HAND CALCIUM-BINDING DOMAIN-CONTAINING PROTEIN 10"/>
    <property type="match status" value="1"/>
</dbReference>
<dbReference type="InterPro" id="IPR039879">
    <property type="entry name" value="EFC10"/>
</dbReference>
<evidence type="ECO:0000259" key="2">
    <source>
        <dbReference type="PROSITE" id="PS50222"/>
    </source>
</evidence>
<keyword evidence="4" id="KW-1185">Reference proteome</keyword>
<dbReference type="PROSITE" id="PS50222">
    <property type="entry name" value="EF_HAND_2"/>
    <property type="match status" value="1"/>
</dbReference>
<dbReference type="SUPFAM" id="SSF47473">
    <property type="entry name" value="EF-hand"/>
    <property type="match status" value="1"/>
</dbReference>
<dbReference type="PANTHER" id="PTHR21847:SF1">
    <property type="entry name" value="EF-HAND CALCIUM-BINDING DOMAIN-CONTAINING PROTEIN 10"/>
    <property type="match status" value="1"/>
</dbReference>
<dbReference type="InterPro" id="IPR011992">
    <property type="entry name" value="EF-hand-dom_pair"/>
</dbReference>
<protein>
    <submittedName>
        <fullName evidence="3">EF-hand calcium-binding domain-containing protein 10</fullName>
    </submittedName>
</protein>
<feature type="compositionally biased region" description="Polar residues" evidence="1">
    <location>
        <begin position="13"/>
        <end position="25"/>
    </location>
</feature>
<evidence type="ECO:0000313" key="4">
    <source>
        <dbReference type="Proteomes" id="UP001212841"/>
    </source>
</evidence>
<gene>
    <name evidence="3" type="primary">EFCAB10</name>
    <name evidence="3" type="ORF">HK097_000453</name>
</gene>
<evidence type="ECO:0000313" key="3">
    <source>
        <dbReference type="EMBL" id="KAJ3046845.1"/>
    </source>
</evidence>
<name>A0AAD5SDK8_9FUNG</name>
<dbReference type="Pfam" id="PF24548">
    <property type="entry name" value="EF_EFCAB10_C"/>
    <property type="match status" value="1"/>
</dbReference>
<dbReference type="CDD" id="cd22976">
    <property type="entry name" value="DD_EFCAB10"/>
    <property type="match status" value="1"/>
</dbReference>
<sequence>MPATTLPPPSQPTNPHSQPPSHTTEATDYLTKHRVPHILQMLTTAVLFERPDDPKEFMVRKLEEMRNAKARGQSLVLFTRDNLLSLFRIFDVTGKGHISLEQYHEAMKNVGAANPNPKPAGADTNRIPADTFVEEALRALYKS</sequence>
<dbReference type="Proteomes" id="UP001212841">
    <property type="component" value="Unassembled WGS sequence"/>
</dbReference>
<feature type="domain" description="EF-hand" evidence="2">
    <location>
        <begin position="78"/>
        <end position="113"/>
    </location>
</feature>
<feature type="region of interest" description="Disordered" evidence="1">
    <location>
        <begin position="1"/>
        <end position="25"/>
    </location>
</feature>
<dbReference type="InterPro" id="IPR002048">
    <property type="entry name" value="EF_hand_dom"/>
</dbReference>
<dbReference type="EMBL" id="JADGJD010001079">
    <property type="protein sequence ID" value="KAJ3046845.1"/>
    <property type="molecule type" value="Genomic_DNA"/>
</dbReference>
<evidence type="ECO:0000256" key="1">
    <source>
        <dbReference type="SAM" id="MobiDB-lite"/>
    </source>
</evidence>
<organism evidence="3 4">
    <name type="scientific">Rhizophlyctis rosea</name>
    <dbReference type="NCBI Taxonomy" id="64517"/>
    <lineage>
        <taxon>Eukaryota</taxon>
        <taxon>Fungi</taxon>
        <taxon>Fungi incertae sedis</taxon>
        <taxon>Chytridiomycota</taxon>
        <taxon>Chytridiomycota incertae sedis</taxon>
        <taxon>Chytridiomycetes</taxon>
        <taxon>Rhizophlyctidales</taxon>
        <taxon>Rhizophlyctidaceae</taxon>
        <taxon>Rhizophlyctis</taxon>
    </lineage>
</organism>
<feature type="compositionally biased region" description="Pro residues" evidence="1">
    <location>
        <begin position="1"/>
        <end position="12"/>
    </location>
</feature>
<proteinExistence type="predicted"/>
<dbReference type="AlphaFoldDB" id="A0AAD5SDK8"/>
<dbReference type="InterPro" id="IPR049760">
    <property type="entry name" value="DD_EFCAB10"/>
</dbReference>
<reference evidence="3" key="1">
    <citation type="submission" date="2020-05" db="EMBL/GenBank/DDBJ databases">
        <title>Phylogenomic resolution of chytrid fungi.</title>
        <authorList>
            <person name="Stajich J.E."/>
            <person name="Amses K."/>
            <person name="Simmons R."/>
            <person name="Seto K."/>
            <person name="Myers J."/>
            <person name="Bonds A."/>
            <person name="Quandt C.A."/>
            <person name="Barry K."/>
            <person name="Liu P."/>
            <person name="Grigoriev I."/>
            <person name="Longcore J.E."/>
            <person name="James T.Y."/>
        </authorList>
    </citation>
    <scope>NUCLEOTIDE SEQUENCE</scope>
    <source>
        <strain evidence="3">JEL0318</strain>
    </source>
</reference>
<dbReference type="GO" id="GO:0005509">
    <property type="term" value="F:calcium ion binding"/>
    <property type="evidence" value="ECO:0007669"/>
    <property type="project" value="InterPro"/>
</dbReference>
<comment type="caution">
    <text evidence="3">The sequence shown here is derived from an EMBL/GenBank/DDBJ whole genome shotgun (WGS) entry which is preliminary data.</text>
</comment>
<dbReference type="InterPro" id="IPR056587">
    <property type="entry name" value="EF_EFCAB10_C"/>
</dbReference>
<dbReference type="SUPFAM" id="SSF47391">
    <property type="entry name" value="Dimerization-anchoring domain of cAMP-dependent PK regulatory subunit"/>
    <property type="match status" value="1"/>
</dbReference>